<comment type="cofactor">
    <cofactor evidence="6">
        <name>[4Fe-4S] cluster</name>
        <dbReference type="ChEBI" id="CHEBI:49883"/>
    </cofactor>
    <text evidence="6">Binds 1 [4Fe-4S] cluster. The cluster is coordinated with 3 cysteines and an exchangeable S-adenosyl-L-methionine.</text>
</comment>
<evidence type="ECO:0000256" key="3">
    <source>
        <dbReference type="ARBA" id="ARBA00022723"/>
    </source>
</evidence>
<feature type="binding site" evidence="6">
    <location>
        <position position="55"/>
    </location>
    <ligand>
        <name>[4Fe-4S] cluster</name>
        <dbReference type="ChEBI" id="CHEBI:49883"/>
        <note>4Fe-4S-S-AdoMet</note>
    </ligand>
</feature>
<evidence type="ECO:0000313" key="10">
    <source>
        <dbReference type="Proteomes" id="UP000001260"/>
    </source>
</evidence>
<evidence type="ECO:0000313" key="9">
    <source>
        <dbReference type="EMBL" id="BAE80931.1"/>
    </source>
</evidence>
<dbReference type="NCBIfam" id="TIGR00423">
    <property type="entry name" value="CofH family radical SAM protein"/>
    <property type="match status" value="1"/>
</dbReference>
<dbReference type="AlphaFoldDB" id="Q255V7"/>
<organism evidence="9 10">
    <name type="scientific">Chlamydia felis (strain Fe/C-56)</name>
    <name type="common">Chlamydophila felis</name>
    <dbReference type="NCBI Taxonomy" id="264202"/>
    <lineage>
        <taxon>Bacteria</taxon>
        <taxon>Pseudomonadati</taxon>
        <taxon>Chlamydiota</taxon>
        <taxon>Chlamydiia</taxon>
        <taxon>Chlamydiales</taxon>
        <taxon>Chlamydiaceae</taxon>
        <taxon>Chlamydia/Chlamydophila group</taxon>
        <taxon>Chlamydia</taxon>
    </lineage>
</organism>
<feature type="binding site" evidence="7">
    <location>
        <position position="61"/>
    </location>
    <ligand>
        <name>S-adenosyl-L-methionine</name>
        <dbReference type="ChEBI" id="CHEBI:59789"/>
    </ligand>
</feature>
<keyword evidence="5 6" id="KW-0411">Iron-sulfur</keyword>
<dbReference type="SFLD" id="SFLDF00342">
    <property type="entry name" value="cyclic_dehypoxanthine_futalosi"/>
    <property type="match status" value="1"/>
</dbReference>
<dbReference type="RefSeq" id="WP_011457716.1">
    <property type="nucleotide sequence ID" value="NC_007899.1"/>
</dbReference>
<dbReference type="SUPFAM" id="SSF102114">
    <property type="entry name" value="Radical SAM enzymes"/>
    <property type="match status" value="1"/>
</dbReference>
<dbReference type="EMBL" id="AP006861">
    <property type="protein sequence ID" value="BAE80931.1"/>
    <property type="molecule type" value="Genomic_DNA"/>
</dbReference>
<dbReference type="InterPro" id="IPR022431">
    <property type="entry name" value="Cyclic_DHFL_synthase_mqnC"/>
</dbReference>
<evidence type="ECO:0000256" key="7">
    <source>
        <dbReference type="PIRSR" id="PIRSR004762-2"/>
    </source>
</evidence>
<dbReference type="NCBIfam" id="TIGR03699">
    <property type="entry name" value="menaquin_MqnC"/>
    <property type="match status" value="1"/>
</dbReference>
<dbReference type="KEGG" id="cfe:CF0159"/>
<name>Q255V7_CHLFF</name>
<dbReference type="InterPro" id="IPR045567">
    <property type="entry name" value="CofH/MnqC-like_C"/>
</dbReference>
<feature type="binding site" evidence="7">
    <location>
        <position position="167"/>
    </location>
    <ligand>
        <name>S-adenosyl-L-methionine</name>
        <dbReference type="ChEBI" id="CHEBI:59789"/>
    </ligand>
</feature>
<dbReference type="eggNOG" id="COG1060">
    <property type="taxonomic scope" value="Bacteria"/>
</dbReference>
<dbReference type="PANTHER" id="PTHR43076:SF1">
    <property type="entry name" value="LIPOYL SYNTHASE 2"/>
    <property type="match status" value="1"/>
</dbReference>
<evidence type="ECO:0000256" key="6">
    <source>
        <dbReference type="PIRSR" id="PIRSR004762-1"/>
    </source>
</evidence>
<dbReference type="STRING" id="264202.CF0159"/>
<dbReference type="GO" id="GO:0046872">
    <property type="term" value="F:metal ion binding"/>
    <property type="evidence" value="ECO:0007669"/>
    <property type="project" value="UniProtKB-KW"/>
</dbReference>
<feature type="binding site" evidence="7">
    <location>
        <position position="131"/>
    </location>
    <ligand>
        <name>(3R)-3-methyl-D-ornithine</name>
        <dbReference type="ChEBI" id="CHEBI:64642"/>
    </ligand>
</feature>
<dbReference type="PANTHER" id="PTHR43076">
    <property type="entry name" value="FO SYNTHASE (COFH)"/>
    <property type="match status" value="1"/>
</dbReference>
<dbReference type="GO" id="GO:0009234">
    <property type="term" value="P:menaquinone biosynthetic process"/>
    <property type="evidence" value="ECO:0007669"/>
    <property type="project" value="InterPro"/>
</dbReference>
<keyword evidence="4 6" id="KW-0408">Iron</keyword>
<accession>Q255V7</accession>
<dbReference type="Gene3D" id="3.20.20.70">
    <property type="entry name" value="Aldolase class I"/>
    <property type="match status" value="1"/>
</dbReference>
<dbReference type="OrthoDB" id="9802027at2"/>
<gene>
    <name evidence="9" type="primary">oxr4</name>
    <name evidence="9" type="ordered locus">CF0159</name>
</gene>
<dbReference type="Pfam" id="PF04055">
    <property type="entry name" value="Radical_SAM"/>
    <property type="match status" value="1"/>
</dbReference>
<dbReference type="CDD" id="cd01335">
    <property type="entry name" value="Radical_SAM"/>
    <property type="match status" value="1"/>
</dbReference>
<dbReference type="HOGENOM" id="CLU_040406_1_0_0"/>
<evidence type="ECO:0000256" key="5">
    <source>
        <dbReference type="ARBA" id="ARBA00023014"/>
    </source>
</evidence>
<dbReference type="InterPro" id="IPR013785">
    <property type="entry name" value="Aldolase_TIM"/>
</dbReference>
<dbReference type="SFLD" id="SFLDG01064">
    <property type="entry name" value="F420__menaquinone_cofactor_bio"/>
    <property type="match status" value="1"/>
</dbReference>
<dbReference type="InterPro" id="IPR007197">
    <property type="entry name" value="rSAM"/>
</dbReference>
<evidence type="ECO:0000256" key="4">
    <source>
        <dbReference type="ARBA" id="ARBA00023004"/>
    </source>
</evidence>
<evidence type="ECO:0000256" key="1">
    <source>
        <dbReference type="ARBA" id="ARBA00022485"/>
    </source>
</evidence>
<dbReference type="SFLD" id="SFLDS00029">
    <property type="entry name" value="Radical_SAM"/>
    <property type="match status" value="1"/>
</dbReference>
<proteinExistence type="predicted"/>
<dbReference type="PIRSF" id="PIRSF004762">
    <property type="entry name" value="CHP00423"/>
    <property type="match status" value="1"/>
</dbReference>
<dbReference type="GO" id="GO:0051539">
    <property type="term" value="F:4 iron, 4 sulfur cluster binding"/>
    <property type="evidence" value="ECO:0007669"/>
    <property type="project" value="UniProtKB-KW"/>
</dbReference>
<keyword evidence="2 6" id="KW-0949">S-adenosyl-L-methionine</keyword>
<keyword evidence="3" id="KW-0479">Metal-binding</keyword>
<evidence type="ECO:0000256" key="2">
    <source>
        <dbReference type="ARBA" id="ARBA00022691"/>
    </source>
</evidence>
<feature type="binding site" evidence="6">
    <location>
        <position position="59"/>
    </location>
    <ligand>
        <name>[4Fe-4S] cluster</name>
        <dbReference type="ChEBI" id="CHEBI:49883"/>
        <note>4Fe-4S-S-AdoMet</note>
    </ligand>
</feature>
<protein>
    <submittedName>
        <fullName evidence="9">Thiamine biosynthesis enzyme ThiH</fullName>
    </submittedName>
</protein>
<dbReference type="Pfam" id="PF19288">
    <property type="entry name" value="CofH_C"/>
    <property type="match status" value="1"/>
</dbReference>
<reference evidence="9 10" key="1">
    <citation type="journal article" date="2006" name="DNA Res.">
        <title>Genome sequence of the cat pathogen, Chlamydophila felis.</title>
        <authorList>
            <person name="Azuma Y."/>
            <person name="Hirakawa H."/>
            <person name="Yamashita A."/>
            <person name="Cai Y."/>
            <person name="Rahman M.A."/>
            <person name="Suzuki H."/>
            <person name="Mitaku S."/>
            <person name="Toh H."/>
            <person name="Goto S."/>
            <person name="Murakami T."/>
            <person name="Sugi K."/>
            <person name="Hayashi H."/>
            <person name="Fukushi H."/>
            <person name="Hattori M."/>
            <person name="Kuhara S."/>
            <person name="Shirai M."/>
        </authorList>
    </citation>
    <scope>NUCLEOTIDE SEQUENCE [LARGE SCALE GENOMIC DNA]</scope>
    <source>
        <strain evidence="9 10">Fe/C-56</strain>
    </source>
</reference>
<dbReference type="GO" id="GO:0044689">
    <property type="term" value="F:7,8-didemethyl-8-hydroxy-5-deazariboflavin synthase activity"/>
    <property type="evidence" value="ECO:0007669"/>
    <property type="project" value="TreeGrafter"/>
</dbReference>
<dbReference type="PROSITE" id="PS51918">
    <property type="entry name" value="RADICAL_SAM"/>
    <property type="match status" value="1"/>
</dbReference>
<dbReference type="InterPro" id="IPR020050">
    <property type="entry name" value="FO_synthase_su2"/>
</dbReference>
<dbReference type="GO" id="GO:0016765">
    <property type="term" value="F:transferase activity, transferring alkyl or aryl (other than methyl) groups"/>
    <property type="evidence" value="ECO:0007669"/>
    <property type="project" value="InterPro"/>
</dbReference>
<feature type="binding site" evidence="7">
    <location>
        <position position="281"/>
    </location>
    <ligand>
        <name>(3R)-3-methyl-D-ornithine</name>
        <dbReference type="ChEBI" id="CHEBI:64642"/>
    </ligand>
</feature>
<feature type="binding site" evidence="6">
    <location>
        <position position="62"/>
    </location>
    <ligand>
        <name>[4Fe-4S] cluster</name>
        <dbReference type="ChEBI" id="CHEBI:49883"/>
        <note>4Fe-4S-S-AdoMet</note>
    </ligand>
</feature>
<keyword evidence="1 6" id="KW-0004">4Fe-4S</keyword>
<dbReference type="SFLD" id="SFLDG01389">
    <property type="entry name" value="menaquinone_synthsis_involved"/>
    <property type="match status" value="1"/>
</dbReference>
<sequence length="353" mass="39754">MNLFTRISFDEGLELFRTSPLEKLQEVANILREQRYPDNKVTYVLDANPNYTNICKIDCTFCAFYRKPHSSDAFLLSFDEFRSLMQRYIALGVKTVLLQGGVHPSLGMDYLAEFVRITVKEFPSIHPHFFSAVEISHAASVSGISNEKALGMLWDAGQRTIPGGGAEILSERVRKILSPKKIGPDGWISFHKLAHCLGFRSTATMMFGHVENAHDILLHLEALRNAQDEVPGFYSFIPWSYKSGNTALGRKVPHQAPPEMYYRILAVARIFLDNFDHIAASWFGEGKELGARGLHYGADDFGGTIIDESVHRCTGWTLKSSEEEARAIIASEGFIPVERNTFYERIETPAHHP</sequence>
<dbReference type="Proteomes" id="UP000001260">
    <property type="component" value="Chromosome"/>
</dbReference>
<feature type="domain" description="Radical SAM core" evidence="8">
    <location>
        <begin position="36"/>
        <end position="276"/>
    </location>
</feature>
<keyword evidence="10" id="KW-1185">Reference proteome</keyword>
<dbReference type="InterPro" id="IPR058240">
    <property type="entry name" value="rSAM_sf"/>
</dbReference>
<evidence type="ECO:0000259" key="8">
    <source>
        <dbReference type="PROSITE" id="PS51918"/>
    </source>
</evidence>
<dbReference type="InterPro" id="IPR034405">
    <property type="entry name" value="F420"/>
</dbReference>